<keyword evidence="3 5" id="KW-0732">Signal</keyword>
<comment type="subunit">
    <text evidence="5">The Tol-Pal system is composed of five core proteins: the inner membrane proteins TolA, TolQ and TolR, the periplasmic protein TolB and the outer membrane protein Pal. They form a network linking the inner and outer membranes and the peptidoglycan layer.</text>
</comment>
<name>A0A918KA62_9PROT</name>
<dbReference type="GO" id="GO:0051301">
    <property type="term" value="P:cell division"/>
    <property type="evidence" value="ECO:0007669"/>
    <property type="project" value="UniProtKB-UniRule"/>
</dbReference>
<proteinExistence type="inferred from homology"/>
<evidence type="ECO:0000313" key="7">
    <source>
        <dbReference type="EMBL" id="GGX56666.1"/>
    </source>
</evidence>
<dbReference type="EMBL" id="BMYV01000001">
    <property type="protein sequence ID" value="GGX56666.1"/>
    <property type="molecule type" value="Genomic_DNA"/>
</dbReference>
<dbReference type="GO" id="GO:0017038">
    <property type="term" value="P:protein import"/>
    <property type="evidence" value="ECO:0007669"/>
    <property type="project" value="InterPro"/>
</dbReference>
<gene>
    <name evidence="5 7" type="primary">tolB</name>
    <name evidence="7" type="ORF">GCM10011309_01900</name>
</gene>
<protein>
    <recommendedName>
        <fullName evidence="5">Tol-Pal system protein TolB</fullName>
    </recommendedName>
</protein>
<feature type="signal peptide" evidence="5">
    <location>
        <begin position="1"/>
        <end position="30"/>
    </location>
</feature>
<dbReference type="Pfam" id="PF04052">
    <property type="entry name" value="TolB_N"/>
    <property type="match status" value="1"/>
</dbReference>
<keyword evidence="8" id="KW-1185">Reference proteome</keyword>
<evidence type="ECO:0000256" key="2">
    <source>
        <dbReference type="ARBA" id="ARBA00009820"/>
    </source>
</evidence>
<accession>A0A918KA62</accession>
<sequence length="444" mass="49469" precursor="true">MTLLTRIFPSLLGWLLLLLLAFGLGSPAQAQLQIDITKGNLDPVQIAVPDFLATTQSERELGVKVAEVIRADLERSGLFRALDPASFLETQTNIDYKPTFADWRVIKSDALVSGRIKTESDSRVLVEFRLWDVFAGQQLKGVRFATTPDNWRRTAHKASDAIYEALTGESGYFDTRIVFIDEKGPKINKTKRLAIMDQDGENSVYLLGGSDLVLTPRFSPNSQTIVYMSYENDDPHLYLLNIETGRRELLGDFPGMTYSPKFSPDGEKLLLTMERRGNSDIYLMDLRTRSTTRLTTDPAIDVSASFSPDGRKIVFNSDRGASPQLYTMDADGKNVRRITFGNGRYSDPVWSPRGDKIAFSRSNNGKFGIGVMDIDGGNERMLTESYLDEGPTWSPNGRVILFTRGTRGVSGKSEVWSVDLTGQNLRRIETPGQASDPAWSPLLP</sequence>
<comment type="function">
    <text evidence="5">Part of the Tol-Pal system, which plays a role in outer membrane invagination during cell division and is important for maintaining outer membrane integrity.</text>
</comment>
<comment type="similarity">
    <text evidence="2 5">Belongs to the TolB family.</text>
</comment>
<dbReference type="InterPro" id="IPR007195">
    <property type="entry name" value="TolB_N"/>
</dbReference>
<keyword evidence="4 5" id="KW-0574">Periplasm</keyword>
<dbReference type="Pfam" id="PF07676">
    <property type="entry name" value="PD40"/>
    <property type="match status" value="5"/>
</dbReference>
<feature type="chain" id="PRO_5038190118" description="Tol-Pal system protein TolB" evidence="5">
    <location>
        <begin position="31"/>
        <end position="444"/>
    </location>
</feature>
<evidence type="ECO:0000256" key="3">
    <source>
        <dbReference type="ARBA" id="ARBA00022729"/>
    </source>
</evidence>
<dbReference type="RefSeq" id="WP_189580081.1">
    <property type="nucleotide sequence ID" value="NZ_BMYV01000001.1"/>
</dbReference>
<comment type="caution">
    <text evidence="7">The sequence shown here is derived from an EMBL/GenBank/DDBJ whole genome shotgun (WGS) entry which is preliminary data.</text>
</comment>
<dbReference type="PANTHER" id="PTHR36842:SF1">
    <property type="entry name" value="PROTEIN TOLB"/>
    <property type="match status" value="1"/>
</dbReference>
<dbReference type="Gene3D" id="3.40.50.10070">
    <property type="entry name" value="TolB, N-terminal domain"/>
    <property type="match status" value="1"/>
</dbReference>
<dbReference type="PANTHER" id="PTHR36842">
    <property type="entry name" value="PROTEIN TOLB HOMOLOG"/>
    <property type="match status" value="1"/>
</dbReference>
<dbReference type="AlphaFoldDB" id="A0A918KA62"/>
<keyword evidence="5" id="KW-0132">Cell division</keyword>
<dbReference type="InterPro" id="IPR014167">
    <property type="entry name" value="Tol-Pal_TolB"/>
</dbReference>
<feature type="domain" description="TolB N-terminal" evidence="6">
    <location>
        <begin position="32"/>
        <end position="139"/>
    </location>
</feature>
<dbReference type="NCBIfam" id="TIGR02800">
    <property type="entry name" value="propeller_TolB"/>
    <property type="match status" value="1"/>
</dbReference>
<evidence type="ECO:0000259" key="6">
    <source>
        <dbReference type="Pfam" id="PF04052"/>
    </source>
</evidence>
<dbReference type="Gene3D" id="2.120.10.30">
    <property type="entry name" value="TolB, C-terminal domain"/>
    <property type="match status" value="1"/>
</dbReference>
<evidence type="ECO:0000313" key="8">
    <source>
        <dbReference type="Proteomes" id="UP000600865"/>
    </source>
</evidence>
<organism evidence="7 8">
    <name type="scientific">Litorimonas cladophorae</name>
    <dbReference type="NCBI Taxonomy" id="1220491"/>
    <lineage>
        <taxon>Bacteria</taxon>
        <taxon>Pseudomonadati</taxon>
        <taxon>Pseudomonadota</taxon>
        <taxon>Alphaproteobacteria</taxon>
        <taxon>Maricaulales</taxon>
        <taxon>Robiginitomaculaceae</taxon>
    </lineage>
</organism>
<evidence type="ECO:0000256" key="1">
    <source>
        <dbReference type="ARBA" id="ARBA00004418"/>
    </source>
</evidence>
<evidence type="ECO:0000256" key="5">
    <source>
        <dbReference type="HAMAP-Rule" id="MF_00671"/>
    </source>
</evidence>
<evidence type="ECO:0000256" key="4">
    <source>
        <dbReference type="ARBA" id="ARBA00022764"/>
    </source>
</evidence>
<comment type="subcellular location">
    <subcellularLocation>
        <location evidence="1 5">Periplasm</location>
    </subcellularLocation>
</comment>
<dbReference type="GO" id="GO:0042597">
    <property type="term" value="C:periplasmic space"/>
    <property type="evidence" value="ECO:0007669"/>
    <property type="project" value="UniProtKB-SubCell"/>
</dbReference>
<reference evidence="7 8" key="1">
    <citation type="journal article" date="2014" name="Int. J. Syst. Evol. Microbiol.">
        <title>Complete genome sequence of Corynebacterium casei LMG S-19264T (=DSM 44701T), isolated from a smear-ripened cheese.</title>
        <authorList>
            <consortium name="US DOE Joint Genome Institute (JGI-PGF)"/>
            <person name="Walter F."/>
            <person name="Albersmeier A."/>
            <person name="Kalinowski J."/>
            <person name="Ruckert C."/>
        </authorList>
    </citation>
    <scope>NUCLEOTIDE SEQUENCE [LARGE SCALE GENOMIC DNA]</scope>
    <source>
        <strain evidence="7 8">KCTC 23968</strain>
    </source>
</reference>
<dbReference type="Proteomes" id="UP000600865">
    <property type="component" value="Unassembled WGS sequence"/>
</dbReference>
<dbReference type="InterPro" id="IPR011042">
    <property type="entry name" value="6-blade_b-propeller_TolB-like"/>
</dbReference>
<dbReference type="SUPFAM" id="SSF52964">
    <property type="entry name" value="TolB, N-terminal domain"/>
    <property type="match status" value="1"/>
</dbReference>
<keyword evidence="5" id="KW-0131">Cell cycle</keyword>
<dbReference type="SUPFAM" id="SSF69304">
    <property type="entry name" value="Tricorn protease N-terminal domain"/>
    <property type="match status" value="1"/>
</dbReference>
<dbReference type="InterPro" id="IPR011659">
    <property type="entry name" value="WD40"/>
</dbReference>
<dbReference type="HAMAP" id="MF_00671">
    <property type="entry name" value="TolB"/>
    <property type="match status" value="1"/>
</dbReference>